<accession>A0A194UR44</accession>
<name>A0A194UR44_CYTMA</name>
<dbReference type="AlphaFoldDB" id="A0A194UR44"/>
<protein>
    <submittedName>
        <fullName evidence="2">Uncharacterized protein</fullName>
    </submittedName>
</protein>
<proteinExistence type="predicted"/>
<evidence type="ECO:0000256" key="1">
    <source>
        <dbReference type="SAM" id="MobiDB-lite"/>
    </source>
</evidence>
<feature type="compositionally biased region" description="Polar residues" evidence="1">
    <location>
        <begin position="1"/>
        <end position="18"/>
    </location>
</feature>
<dbReference type="InterPro" id="IPR014937">
    <property type="entry name" value="DUF1810"/>
</dbReference>
<dbReference type="SUPFAM" id="SSF140736">
    <property type="entry name" value="Rv1873-like"/>
    <property type="match status" value="1"/>
</dbReference>
<dbReference type="Proteomes" id="UP000078576">
    <property type="component" value="Unassembled WGS sequence"/>
</dbReference>
<feature type="region of interest" description="Disordered" evidence="1">
    <location>
        <begin position="267"/>
        <end position="291"/>
    </location>
</feature>
<sequence length="291" mass="34261">MPFFTASNTLPKSSTPITANPDPFNLDRFVKAQDENDTFNRVVATIREGRRKPQPTNWMWFVFPQMNKCLTRERRPNRRERDVWPRGRELTSLDEARAYLRHPILGPRIREAAQAVLDSPFTDKFTVMDNMFYDTDRLHSSMTIFRQAARYPRCIHEREHHARDNYVFRQVLDRYFVDLNSDDEDDILDESSRKLLKMCRGKRHNPTIKRLDALELEAIERRLVRGEGCVCGRPKEELELLDKGSKEKIMMDRQFWRTKKIRAKGVSVDHPDEISNSSVRGPLPTPAPEIY</sequence>
<dbReference type="OrthoDB" id="447037at2759"/>
<evidence type="ECO:0000313" key="2">
    <source>
        <dbReference type="EMBL" id="KUI54167.1"/>
    </source>
</evidence>
<organism evidence="2 3">
    <name type="scientific">Cytospora mali</name>
    <name type="common">Apple Valsa canker fungus</name>
    <name type="synonym">Valsa mali</name>
    <dbReference type="NCBI Taxonomy" id="578113"/>
    <lineage>
        <taxon>Eukaryota</taxon>
        <taxon>Fungi</taxon>
        <taxon>Dikarya</taxon>
        <taxon>Ascomycota</taxon>
        <taxon>Pezizomycotina</taxon>
        <taxon>Sordariomycetes</taxon>
        <taxon>Sordariomycetidae</taxon>
        <taxon>Diaporthales</taxon>
        <taxon>Cytosporaceae</taxon>
        <taxon>Cytospora</taxon>
    </lineage>
</organism>
<reference evidence="3" key="1">
    <citation type="submission" date="2014-12" db="EMBL/GenBank/DDBJ databases">
        <title>Genome Sequence of Valsa Canker Pathogens Uncovers a Specific Adaption of Colonization on Woody Bark.</title>
        <authorList>
            <person name="Yin Z."/>
            <person name="Liu H."/>
            <person name="Gao X."/>
            <person name="Li Z."/>
            <person name="Song N."/>
            <person name="Ke X."/>
            <person name="Dai Q."/>
            <person name="Wu Y."/>
            <person name="Sun Y."/>
            <person name="Xu J.-R."/>
            <person name="Kang Z.K."/>
            <person name="Wang L."/>
            <person name="Huang L."/>
        </authorList>
    </citation>
    <scope>NUCLEOTIDE SEQUENCE [LARGE SCALE GENOMIC DNA]</scope>
    <source>
        <strain evidence="3">SXYL134</strain>
    </source>
</reference>
<dbReference type="Pfam" id="PF08837">
    <property type="entry name" value="DUF1810"/>
    <property type="match status" value="1"/>
</dbReference>
<evidence type="ECO:0000313" key="3">
    <source>
        <dbReference type="Proteomes" id="UP000078576"/>
    </source>
</evidence>
<gene>
    <name evidence="2" type="ORF">VP1G_01656</name>
</gene>
<dbReference type="Gene3D" id="1.25.40.380">
    <property type="entry name" value="Protein of unknown function DUF1810"/>
    <property type="match status" value="1"/>
</dbReference>
<dbReference type="InterPro" id="IPR036287">
    <property type="entry name" value="Rv1873-like_sf"/>
</dbReference>
<dbReference type="EMBL" id="KN714672">
    <property type="protein sequence ID" value="KUI54167.1"/>
    <property type="molecule type" value="Genomic_DNA"/>
</dbReference>
<feature type="region of interest" description="Disordered" evidence="1">
    <location>
        <begin position="1"/>
        <end position="21"/>
    </location>
</feature>
<keyword evidence="3" id="KW-1185">Reference proteome</keyword>